<feature type="domain" description="Major facilitator superfamily (MFS) profile" evidence="6">
    <location>
        <begin position="14"/>
        <end position="434"/>
    </location>
</feature>
<gene>
    <name evidence="7" type="ORF">C8D97_102219</name>
</gene>
<comment type="caution">
    <text evidence="7">The sequence shown here is derived from an EMBL/GenBank/DDBJ whole genome shotgun (WGS) entry which is preliminary data.</text>
</comment>
<evidence type="ECO:0000256" key="1">
    <source>
        <dbReference type="ARBA" id="ARBA00022692"/>
    </source>
</evidence>
<name>A0A316FZ27_9GAMM</name>
<dbReference type="SUPFAM" id="SSF103473">
    <property type="entry name" value="MFS general substrate transporter"/>
    <property type="match status" value="1"/>
</dbReference>
<feature type="transmembrane region" description="Helical" evidence="5">
    <location>
        <begin position="408"/>
        <end position="426"/>
    </location>
</feature>
<dbReference type="Gene3D" id="1.20.1250.20">
    <property type="entry name" value="MFS general substrate transporter like domains"/>
    <property type="match status" value="1"/>
</dbReference>
<evidence type="ECO:0000256" key="3">
    <source>
        <dbReference type="ARBA" id="ARBA00023136"/>
    </source>
</evidence>
<feature type="transmembrane region" description="Helical" evidence="5">
    <location>
        <begin position="139"/>
        <end position="165"/>
    </location>
</feature>
<dbReference type="PANTHER" id="PTHR11360:SF308">
    <property type="entry name" value="BLL3089 PROTEIN"/>
    <property type="match status" value="1"/>
</dbReference>
<dbReference type="Pfam" id="PF07690">
    <property type="entry name" value="MFS_1"/>
    <property type="match status" value="1"/>
</dbReference>
<feature type="region of interest" description="Disordered" evidence="4">
    <location>
        <begin position="198"/>
        <end position="245"/>
    </location>
</feature>
<dbReference type="InterPro" id="IPR020846">
    <property type="entry name" value="MFS_dom"/>
</dbReference>
<feature type="transmembrane region" description="Helical" evidence="5">
    <location>
        <begin position="322"/>
        <end position="339"/>
    </location>
</feature>
<evidence type="ECO:0000313" key="7">
    <source>
        <dbReference type="EMBL" id="PWK53829.1"/>
    </source>
</evidence>
<feature type="transmembrane region" description="Helical" evidence="5">
    <location>
        <begin position="81"/>
        <end position="104"/>
    </location>
</feature>
<feature type="transmembrane region" description="Helical" evidence="5">
    <location>
        <begin position="288"/>
        <end position="310"/>
    </location>
</feature>
<feature type="transmembrane region" description="Helical" evidence="5">
    <location>
        <begin position="345"/>
        <end position="367"/>
    </location>
</feature>
<evidence type="ECO:0000256" key="5">
    <source>
        <dbReference type="SAM" id="Phobius"/>
    </source>
</evidence>
<proteinExistence type="predicted"/>
<feature type="transmembrane region" description="Helical" evidence="5">
    <location>
        <begin position="257"/>
        <end position="276"/>
    </location>
</feature>
<evidence type="ECO:0000259" key="6">
    <source>
        <dbReference type="PROSITE" id="PS50850"/>
    </source>
</evidence>
<keyword evidence="8" id="KW-1185">Reference proteome</keyword>
<accession>A0A316FZ27</accession>
<organism evidence="7 8">
    <name type="scientific">Pleionea mediterranea</name>
    <dbReference type="NCBI Taxonomy" id="523701"/>
    <lineage>
        <taxon>Bacteria</taxon>
        <taxon>Pseudomonadati</taxon>
        <taxon>Pseudomonadota</taxon>
        <taxon>Gammaproteobacteria</taxon>
        <taxon>Oceanospirillales</taxon>
        <taxon>Pleioneaceae</taxon>
        <taxon>Pleionea</taxon>
    </lineage>
</organism>
<evidence type="ECO:0000256" key="4">
    <source>
        <dbReference type="SAM" id="MobiDB-lite"/>
    </source>
</evidence>
<dbReference type="AlphaFoldDB" id="A0A316FZ27"/>
<dbReference type="InterPro" id="IPR050327">
    <property type="entry name" value="Proton-linked_MCT"/>
</dbReference>
<dbReference type="Proteomes" id="UP000245790">
    <property type="component" value="Unassembled WGS sequence"/>
</dbReference>
<feature type="compositionally biased region" description="Polar residues" evidence="4">
    <location>
        <begin position="198"/>
        <end position="239"/>
    </location>
</feature>
<dbReference type="EMBL" id="QGGU01000002">
    <property type="protein sequence ID" value="PWK53829.1"/>
    <property type="molecule type" value="Genomic_DNA"/>
</dbReference>
<dbReference type="PROSITE" id="PS50850">
    <property type="entry name" value="MFS"/>
    <property type="match status" value="1"/>
</dbReference>
<dbReference type="RefSeq" id="WP_109761887.1">
    <property type="nucleotide sequence ID" value="NZ_QGGU01000002.1"/>
</dbReference>
<feature type="transmembrane region" description="Helical" evidence="5">
    <location>
        <begin position="52"/>
        <end position="69"/>
    </location>
</feature>
<dbReference type="OrthoDB" id="1404228at2"/>
<keyword evidence="2 5" id="KW-1133">Transmembrane helix</keyword>
<evidence type="ECO:0000313" key="8">
    <source>
        <dbReference type="Proteomes" id="UP000245790"/>
    </source>
</evidence>
<reference evidence="7 8" key="1">
    <citation type="submission" date="2018-05" db="EMBL/GenBank/DDBJ databases">
        <title>Genomic Encyclopedia of Type Strains, Phase IV (KMG-IV): sequencing the most valuable type-strain genomes for metagenomic binning, comparative biology and taxonomic classification.</title>
        <authorList>
            <person name="Goeker M."/>
        </authorList>
    </citation>
    <scope>NUCLEOTIDE SEQUENCE [LARGE SCALE GENOMIC DNA]</scope>
    <source>
        <strain evidence="7 8">DSM 25350</strain>
    </source>
</reference>
<evidence type="ECO:0000256" key="2">
    <source>
        <dbReference type="ARBA" id="ARBA00022989"/>
    </source>
</evidence>
<feature type="transmembrane region" description="Helical" evidence="5">
    <location>
        <begin position="12"/>
        <end position="40"/>
    </location>
</feature>
<keyword evidence="3 5" id="KW-0472">Membrane</keyword>
<dbReference type="InterPro" id="IPR036259">
    <property type="entry name" value="MFS_trans_sf"/>
</dbReference>
<feature type="transmembrane region" description="Helical" evidence="5">
    <location>
        <begin position="171"/>
        <end position="190"/>
    </location>
</feature>
<dbReference type="PANTHER" id="PTHR11360">
    <property type="entry name" value="MONOCARBOXYLATE TRANSPORTER"/>
    <property type="match status" value="1"/>
</dbReference>
<dbReference type="GO" id="GO:0022857">
    <property type="term" value="F:transmembrane transporter activity"/>
    <property type="evidence" value="ECO:0007669"/>
    <property type="project" value="InterPro"/>
</dbReference>
<sequence>MLSYWSFIKQNLRFLSFGLVLVFVGNYGQTFFISVFGGVWREAFDLSHTQYSFYYSLATLISGFALMIIGGKLDTSSLKTFTLWVLTGTLIATLVLAFALNAYWLFAGFLLIRFCGQGLTGHTAFTTMARYFDKNRGKAISVASMGMPIGEFILPVAAAFTIAAFGWRETWIGLAVLLVLCFVPLLLWSLGDPRASQPVTQVDDNTEQDNNVQDSNLQDNNLQENSAEANSVEVNNSDQNRPKRHWQRRDVIRDPRFWFTVPAILSPAVLITGIFFHQAFWAEARGWSLSWVASSMTLYAITHALGSLFTGALVDKLGAKRVMRLYLLPLAIATLMLQVDAFWGWAFFMLVGGLSVGASGPTIGALWPEVYGTKHLGSIRAMVSALMVLSTAVAPIVLGTLIDEQLSVSSIMAGLAGYAIVSLLICQKVYQKALQTKVQTIDP</sequence>
<dbReference type="InterPro" id="IPR011701">
    <property type="entry name" value="MFS"/>
</dbReference>
<keyword evidence="1 5" id="KW-0812">Transmembrane</keyword>
<feature type="transmembrane region" description="Helical" evidence="5">
    <location>
        <begin position="379"/>
        <end position="402"/>
    </location>
</feature>
<protein>
    <submittedName>
        <fullName evidence="7">Putative MFS family arabinose efflux permease</fullName>
    </submittedName>
</protein>